<dbReference type="AlphaFoldDB" id="A0A7W9SFU3"/>
<accession>A0A7W9SFU3</accession>
<gene>
    <name evidence="2" type="ORF">HNQ46_000548</name>
</gene>
<dbReference type="RefSeq" id="WP_183682666.1">
    <property type="nucleotide sequence ID" value="NZ_JACHHH010000002.1"/>
</dbReference>
<dbReference type="InterPro" id="IPR024291">
    <property type="entry name" value="DUF3829"/>
</dbReference>
<keyword evidence="1" id="KW-0732">Signal</keyword>
<dbReference type="Proteomes" id="UP000522163">
    <property type="component" value="Unassembled WGS sequence"/>
</dbReference>
<feature type="signal peptide" evidence="1">
    <location>
        <begin position="1"/>
        <end position="19"/>
    </location>
</feature>
<evidence type="ECO:0000256" key="1">
    <source>
        <dbReference type="SAM" id="SignalP"/>
    </source>
</evidence>
<reference evidence="2 3" key="1">
    <citation type="submission" date="2020-08" db="EMBL/GenBank/DDBJ databases">
        <title>Genomic Encyclopedia of Type Strains, Phase IV (KMG-IV): sequencing the most valuable type-strain genomes for metagenomic binning, comparative biology and taxonomic classification.</title>
        <authorList>
            <person name="Goeker M."/>
        </authorList>
    </citation>
    <scope>NUCLEOTIDE SEQUENCE [LARGE SCALE GENOMIC DNA]</scope>
    <source>
        <strain evidence="2 3">DSM 17245</strain>
    </source>
</reference>
<dbReference type="Pfam" id="PF12889">
    <property type="entry name" value="DUF3829"/>
    <property type="match status" value="1"/>
</dbReference>
<evidence type="ECO:0008006" key="4">
    <source>
        <dbReference type="Google" id="ProtNLM"/>
    </source>
</evidence>
<evidence type="ECO:0000313" key="2">
    <source>
        <dbReference type="EMBL" id="MBB6040585.1"/>
    </source>
</evidence>
<protein>
    <recommendedName>
        <fullName evidence="4">DUF3829 domain-containing protein</fullName>
    </recommendedName>
</protein>
<organism evidence="2 3">
    <name type="scientific">Oribacterium sinus</name>
    <dbReference type="NCBI Taxonomy" id="237576"/>
    <lineage>
        <taxon>Bacteria</taxon>
        <taxon>Bacillati</taxon>
        <taxon>Bacillota</taxon>
        <taxon>Clostridia</taxon>
        <taxon>Lachnospirales</taxon>
        <taxon>Lachnospiraceae</taxon>
        <taxon>Oribacterium</taxon>
    </lineage>
</organism>
<proteinExistence type="predicted"/>
<name>A0A7W9SFU3_9FIRM</name>
<dbReference type="EMBL" id="JACHHH010000002">
    <property type="protein sequence ID" value="MBB6040585.1"/>
    <property type="molecule type" value="Genomic_DNA"/>
</dbReference>
<evidence type="ECO:0000313" key="3">
    <source>
        <dbReference type="Proteomes" id="UP000522163"/>
    </source>
</evidence>
<sequence>MKKAMLCISILTIIFSLSACDDIKMVQNSFQKEKTRNTEQLGDQPMDVFKKGDLKMEYGEYNTYMYFSNFLAARYHYISVFYFQGVRNEPEFHLVEGEEYLKEGFTPEEFDFIRHVMKIANGGTHFPEVDKPVKTLAPLILKTMEIYNEAAAYGQAETYKKDHYEGAKEIHSRLFPLIESSKAPLSEYKRAIDELSSKKMEEEIQTMKERGYIIRYNMLKLFSLRDQIMHEIKNQNLVQEEMMKLDLSKIRPAYEEFLATLSDFEKMIGNRKAIDAELFTDPSIFEDLSEFVNDSKEFAKQIQEMIRRIDENEPFTEKEYGQTNVDGSFLKIDLAYIKMVQSYSKIIS</sequence>
<feature type="chain" id="PRO_5039159052" description="DUF3829 domain-containing protein" evidence="1">
    <location>
        <begin position="20"/>
        <end position="348"/>
    </location>
</feature>
<dbReference type="PROSITE" id="PS51257">
    <property type="entry name" value="PROKAR_LIPOPROTEIN"/>
    <property type="match status" value="1"/>
</dbReference>
<comment type="caution">
    <text evidence="2">The sequence shown here is derived from an EMBL/GenBank/DDBJ whole genome shotgun (WGS) entry which is preliminary data.</text>
</comment>
<dbReference type="GeneID" id="85014108"/>